<evidence type="ECO:0000256" key="4">
    <source>
        <dbReference type="ARBA" id="ARBA00023172"/>
    </source>
</evidence>
<dbReference type="InterPro" id="IPR050090">
    <property type="entry name" value="Tyrosine_recombinase_XerCD"/>
</dbReference>
<evidence type="ECO:0000313" key="6">
    <source>
        <dbReference type="EMBL" id="MDA4844753.1"/>
    </source>
</evidence>
<dbReference type="InterPro" id="IPR011010">
    <property type="entry name" value="DNA_brk_join_enz"/>
</dbReference>
<comment type="caution">
    <text evidence="6">The sequence shown here is derived from an EMBL/GenBank/DDBJ whole genome shotgun (WGS) entry which is preliminary data.</text>
</comment>
<dbReference type="PANTHER" id="PTHR30349:SF41">
    <property type="entry name" value="INTEGRASE_RECOMBINASE PROTEIN MJ0367-RELATED"/>
    <property type="match status" value="1"/>
</dbReference>
<dbReference type="PANTHER" id="PTHR30349">
    <property type="entry name" value="PHAGE INTEGRASE-RELATED"/>
    <property type="match status" value="1"/>
</dbReference>
<dbReference type="InterPro" id="IPR002104">
    <property type="entry name" value="Integrase_catalytic"/>
</dbReference>
<protein>
    <submittedName>
        <fullName evidence="6">Site-specific integrase</fullName>
    </submittedName>
</protein>
<keyword evidence="4" id="KW-0233">DNA recombination</keyword>
<dbReference type="PROSITE" id="PS51898">
    <property type="entry name" value="TYR_RECOMBINASE"/>
    <property type="match status" value="1"/>
</dbReference>
<sequence>MLQNTTASMNSRMRIYDERNQRLYINAPERQRFLVAANKARLPVRAFCLTLLYTGCRLSEALELTTTSIDPASDLLSFRTLKKRNRHHIREVPIPPELSVVLASLKELRVPMKERENFYPIPLWTYKQGQPLNRITGYRWVKRVMDKADIHGAQASPKGLRHGYGVHALRMGIPLNMLSKWMGHASIATTAIYGNAVGSEELEIAGRMWG</sequence>
<dbReference type="Proteomes" id="UP001148313">
    <property type="component" value="Unassembled WGS sequence"/>
</dbReference>
<feature type="domain" description="Tyr recombinase" evidence="5">
    <location>
        <begin position="18"/>
        <end position="207"/>
    </location>
</feature>
<keyword evidence="3" id="KW-0238">DNA-binding</keyword>
<evidence type="ECO:0000256" key="2">
    <source>
        <dbReference type="ARBA" id="ARBA00022908"/>
    </source>
</evidence>
<evidence type="ECO:0000256" key="1">
    <source>
        <dbReference type="ARBA" id="ARBA00008857"/>
    </source>
</evidence>
<reference evidence="6" key="1">
    <citation type="submission" date="2022-11" db="EMBL/GenBank/DDBJ databases">
        <title>Hoeflea poritis sp. nov., isolated from scleractinian coral Porites lutea.</title>
        <authorList>
            <person name="Zhang G."/>
            <person name="Wei Q."/>
            <person name="Cai L."/>
        </authorList>
    </citation>
    <scope>NUCLEOTIDE SEQUENCE</scope>
    <source>
        <strain evidence="6">E7-10</strain>
    </source>
</reference>
<gene>
    <name evidence="6" type="ORF">OOZ53_05295</name>
</gene>
<accession>A0ABT4VJ78</accession>
<evidence type="ECO:0000256" key="3">
    <source>
        <dbReference type="ARBA" id="ARBA00023125"/>
    </source>
</evidence>
<dbReference type="EMBL" id="JAPJZH010000002">
    <property type="protein sequence ID" value="MDA4844753.1"/>
    <property type="molecule type" value="Genomic_DNA"/>
</dbReference>
<dbReference type="SUPFAM" id="SSF56349">
    <property type="entry name" value="DNA breaking-rejoining enzymes"/>
    <property type="match status" value="1"/>
</dbReference>
<dbReference type="InterPro" id="IPR013762">
    <property type="entry name" value="Integrase-like_cat_sf"/>
</dbReference>
<keyword evidence="7" id="KW-1185">Reference proteome</keyword>
<proteinExistence type="inferred from homology"/>
<keyword evidence="2" id="KW-0229">DNA integration</keyword>
<dbReference type="RefSeq" id="WP_271088280.1">
    <property type="nucleotide sequence ID" value="NZ_JAPJZH010000002.1"/>
</dbReference>
<dbReference type="Pfam" id="PF00589">
    <property type="entry name" value="Phage_integrase"/>
    <property type="match status" value="1"/>
</dbReference>
<evidence type="ECO:0000313" key="7">
    <source>
        <dbReference type="Proteomes" id="UP001148313"/>
    </source>
</evidence>
<evidence type="ECO:0000259" key="5">
    <source>
        <dbReference type="PROSITE" id="PS51898"/>
    </source>
</evidence>
<comment type="similarity">
    <text evidence="1">Belongs to the 'phage' integrase family.</text>
</comment>
<dbReference type="Gene3D" id="1.10.443.10">
    <property type="entry name" value="Intergrase catalytic core"/>
    <property type="match status" value="1"/>
</dbReference>
<organism evidence="6 7">
    <name type="scientific">Hoeflea poritis</name>
    <dbReference type="NCBI Taxonomy" id="2993659"/>
    <lineage>
        <taxon>Bacteria</taxon>
        <taxon>Pseudomonadati</taxon>
        <taxon>Pseudomonadota</taxon>
        <taxon>Alphaproteobacteria</taxon>
        <taxon>Hyphomicrobiales</taxon>
        <taxon>Rhizobiaceae</taxon>
        <taxon>Hoeflea</taxon>
    </lineage>
</organism>
<name>A0ABT4VJ78_9HYPH</name>
<dbReference type="CDD" id="cd00397">
    <property type="entry name" value="DNA_BRE_C"/>
    <property type="match status" value="1"/>
</dbReference>